<reference evidence="1" key="2">
    <citation type="journal article" date="2023" name="Int. J. Mol. Sci.">
        <title>De Novo Assembly and Annotation of 11 Diverse Shrub Willow (Salix) Genomes Reveals Novel Gene Organization in Sex-Linked Regions.</title>
        <authorList>
            <person name="Hyden B."/>
            <person name="Feng K."/>
            <person name="Yates T.B."/>
            <person name="Jawdy S."/>
            <person name="Cereghino C."/>
            <person name="Smart L.B."/>
            <person name="Muchero W."/>
        </authorList>
    </citation>
    <scope>NUCLEOTIDE SEQUENCE</scope>
    <source>
        <tissue evidence="1">Shoot tip</tissue>
    </source>
</reference>
<accession>A0A9Q0VDV3</accession>
<dbReference type="EMBL" id="JAPFFM010000009">
    <property type="protein sequence ID" value="KAJ6745763.1"/>
    <property type="molecule type" value="Genomic_DNA"/>
</dbReference>
<sequence>MSKERRKGKRKRRN</sequence>
<evidence type="ECO:0000313" key="1">
    <source>
        <dbReference type="EMBL" id="KAJ6745763.1"/>
    </source>
</evidence>
<reference evidence="1" key="1">
    <citation type="submission" date="2022-11" db="EMBL/GenBank/DDBJ databases">
        <authorList>
            <person name="Hyden B.L."/>
            <person name="Feng K."/>
            <person name="Yates T."/>
            <person name="Jawdy S."/>
            <person name="Smart L.B."/>
            <person name="Muchero W."/>
        </authorList>
    </citation>
    <scope>NUCLEOTIDE SEQUENCE</scope>
    <source>
        <tissue evidence="1">Shoot tip</tissue>
    </source>
</reference>
<name>A0A9Q0VDV3_9ROSI</name>
<comment type="caution">
    <text evidence="1">The sequence shown here is derived from an EMBL/GenBank/DDBJ whole genome shotgun (WGS) entry which is preliminary data.</text>
</comment>
<keyword evidence="2" id="KW-1185">Reference proteome</keyword>
<dbReference type="Proteomes" id="UP001151752">
    <property type="component" value="Chromosome 6"/>
</dbReference>
<protein>
    <submittedName>
        <fullName evidence="1">Uncharacterized protein</fullName>
    </submittedName>
</protein>
<gene>
    <name evidence="1" type="ORF">OIU74_028433</name>
</gene>
<organism evidence="1 2">
    <name type="scientific">Salix koriyanagi</name>
    <dbReference type="NCBI Taxonomy" id="2511006"/>
    <lineage>
        <taxon>Eukaryota</taxon>
        <taxon>Viridiplantae</taxon>
        <taxon>Streptophyta</taxon>
        <taxon>Embryophyta</taxon>
        <taxon>Tracheophyta</taxon>
        <taxon>Spermatophyta</taxon>
        <taxon>Magnoliopsida</taxon>
        <taxon>eudicotyledons</taxon>
        <taxon>Gunneridae</taxon>
        <taxon>Pentapetalae</taxon>
        <taxon>rosids</taxon>
        <taxon>fabids</taxon>
        <taxon>Malpighiales</taxon>
        <taxon>Salicaceae</taxon>
        <taxon>Saliceae</taxon>
        <taxon>Salix</taxon>
    </lineage>
</organism>
<proteinExistence type="predicted"/>
<evidence type="ECO:0000313" key="2">
    <source>
        <dbReference type="Proteomes" id="UP001151752"/>
    </source>
</evidence>